<dbReference type="Pfam" id="PF01549">
    <property type="entry name" value="ShK"/>
    <property type="match status" value="4"/>
</dbReference>
<dbReference type="AlphaFoldDB" id="A0A8S4P092"/>
<keyword evidence="2" id="KW-0732">Signal</keyword>
<keyword evidence="5" id="KW-1185">Reference proteome</keyword>
<feature type="domain" description="ShKT" evidence="3">
    <location>
        <begin position="370"/>
        <end position="403"/>
    </location>
</feature>
<dbReference type="InterPro" id="IPR003582">
    <property type="entry name" value="ShKT_dom"/>
</dbReference>
<name>A0A8S4P092_OWEFU</name>
<reference evidence="4" key="1">
    <citation type="submission" date="2022-03" db="EMBL/GenBank/DDBJ databases">
        <authorList>
            <person name="Martin C."/>
        </authorList>
    </citation>
    <scope>NUCLEOTIDE SEQUENCE</scope>
</reference>
<dbReference type="Proteomes" id="UP000749559">
    <property type="component" value="Unassembled WGS sequence"/>
</dbReference>
<evidence type="ECO:0000313" key="4">
    <source>
        <dbReference type="EMBL" id="CAH1787594.1"/>
    </source>
</evidence>
<accession>A0A8S4P092</accession>
<gene>
    <name evidence="4" type="ORF">OFUS_LOCUS13255</name>
</gene>
<dbReference type="Gene3D" id="1.10.10.1940">
    <property type="match status" value="2"/>
</dbReference>
<dbReference type="OrthoDB" id="6132182at2759"/>
<sequence length="488" mass="53181">MVGGFITIVFLIAGLEFGCNAAIPLNLDESHYYIIYPSHNSGNSLYYGGNRPGSPTNSNSCGNIRGVPSKLRSGTHMYPKGLTSFYQKYTEAYDIPVVSSNQVSNDALKRACYTLRFMLADRSDIRNAFYKAGGRVAIIGVNEGTTSIPEHSNLPAWWNERARGLGATWAQPVSTAGEENARCLPNDRYKQDIVLHEFSHALHLIGANNAISGFHDRLSSTVEEYWAEGVQSYFGVNRHSDIPDGIQGPISNRNALRNYDIGLYNIIKEVFPCNNDYIKRCQKNRGAELNQQLKINCGSTGGGNGGDGGNITPRPTRPTVGGCQDQNQHCQGWQAQGLCSSNEYVKQNCRMACGTCGGGVTGVTRPSGNCQDQNQHCQGWQAQGYCNSNEYVKQNCQKACGTCGGGGTGVTPSGCADKDQNCQWWSQQGECTRKEYVKQNCKRSCQTCGGAGSGCRDQDQNCQGWRTQGYCSTNDYVKQNCRAACGTC</sequence>
<proteinExistence type="predicted"/>
<feature type="chain" id="PRO_5035802127" description="ShKT domain-containing protein" evidence="2">
    <location>
        <begin position="22"/>
        <end position="488"/>
    </location>
</feature>
<protein>
    <recommendedName>
        <fullName evidence="3">ShKT domain-containing protein</fullName>
    </recommendedName>
</protein>
<evidence type="ECO:0000313" key="5">
    <source>
        <dbReference type="Proteomes" id="UP000749559"/>
    </source>
</evidence>
<dbReference type="PANTHER" id="PTHR21724">
    <property type="entry name" value="SHKT DOMAIN-CONTAINING PROTEIN"/>
    <property type="match status" value="1"/>
</dbReference>
<evidence type="ECO:0000259" key="3">
    <source>
        <dbReference type="PROSITE" id="PS51670"/>
    </source>
</evidence>
<dbReference type="PROSITE" id="PS51670">
    <property type="entry name" value="SHKT"/>
    <property type="match status" value="4"/>
</dbReference>
<comment type="caution">
    <text evidence="4">The sequence shown here is derived from an EMBL/GenBank/DDBJ whole genome shotgun (WGS) entry which is preliminary data.</text>
</comment>
<feature type="domain" description="ShKT" evidence="3">
    <location>
        <begin position="323"/>
        <end position="356"/>
    </location>
</feature>
<dbReference type="SMART" id="SM00254">
    <property type="entry name" value="ShKT"/>
    <property type="match status" value="4"/>
</dbReference>
<feature type="signal peptide" evidence="2">
    <location>
        <begin position="1"/>
        <end position="21"/>
    </location>
</feature>
<evidence type="ECO:0000256" key="1">
    <source>
        <dbReference type="PROSITE-ProRule" id="PRU01005"/>
    </source>
</evidence>
<dbReference type="EMBL" id="CAIIXF020000006">
    <property type="protein sequence ID" value="CAH1787594.1"/>
    <property type="molecule type" value="Genomic_DNA"/>
</dbReference>
<dbReference type="PANTHER" id="PTHR21724:SF109">
    <property type="entry name" value="SHKT DOMAIN-CONTAINING PROTEIN"/>
    <property type="match status" value="1"/>
</dbReference>
<evidence type="ECO:0000256" key="2">
    <source>
        <dbReference type="SAM" id="SignalP"/>
    </source>
</evidence>
<organism evidence="4 5">
    <name type="scientific">Owenia fusiformis</name>
    <name type="common">Polychaete worm</name>
    <dbReference type="NCBI Taxonomy" id="6347"/>
    <lineage>
        <taxon>Eukaryota</taxon>
        <taxon>Metazoa</taxon>
        <taxon>Spiralia</taxon>
        <taxon>Lophotrochozoa</taxon>
        <taxon>Annelida</taxon>
        <taxon>Polychaeta</taxon>
        <taxon>Sedentaria</taxon>
        <taxon>Canalipalpata</taxon>
        <taxon>Sabellida</taxon>
        <taxon>Oweniida</taxon>
        <taxon>Oweniidae</taxon>
        <taxon>Owenia</taxon>
    </lineage>
</organism>
<feature type="domain" description="ShKT" evidence="3">
    <location>
        <begin position="455"/>
        <end position="488"/>
    </location>
</feature>
<comment type="caution">
    <text evidence="1">Lacks conserved residue(s) required for the propagation of feature annotation.</text>
</comment>
<feature type="domain" description="ShKT" evidence="3">
    <location>
        <begin position="415"/>
        <end position="448"/>
    </location>
</feature>